<dbReference type="Proteomes" id="UP000036851">
    <property type="component" value="Unassembled WGS sequence"/>
</dbReference>
<evidence type="ECO:0000313" key="4">
    <source>
        <dbReference type="Proteomes" id="UP000037088"/>
    </source>
</evidence>
<evidence type="ECO:0000313" key="3">
    <source>
        <dbReference type="Proteomes" id="UP000036851"/>
    </source>
</evidence>
<evidence type="ECO:0000313" key="1">
    <source>
        <dbReference type="EMBL" id="KOC87493.1"/>
    </source>
</evidence>
<name>A0A0L7SWJ7_9GAMM</name>
<gene>
    <name evidence="1" type="ORF">NG42_20410</name>
    <name evidence="2" type="ORF">NG43_21400</name>
</gene>
<comment type="caution">
    <text evidence="1">The sequence shown here is derived from an EMBL/GenBank/DDBJ whole genome shotgun (WGS) entry which is preliminary data.</text>
</comment>
<proteinExistence type="predicted"/>
<reference evidence="3 4" key="1">
    <citation type="journal article" date="2015" name="Int. J. Syst. Evol. Microbiol.">
        <title>Erwinia iniecta sp. nov., isolated from Russian wheat aphids (Diuraphis noxia).</title>
        <authorList>
            <person name="Campillo T."/>
            <person name="Luna E."/>
            <person name="Portier P."/>
            <person name="Fischer-Le Saux M."/>
            <person name="Lapitan N."/>
            <person name="Tisserat N.A."/>
            <person name="Leach J.E."/>
        </authorList>
    </citation>
    <scope>NUCLEOTIDE SEQUENCE [LARGE SCALE GENOMIC DNA]</scope>
    <source>
        <strain evidence="1 4">B120</strain>
        <strain evidence="2 3">B149</strain>
    </source>
</reference>
<dbReference type="Gene3D" id="1.10.10.10">
    <property type="entry name" value="Winged helix-like DNA-binding domain superfamily/Winged helix DNA-binding domain"/>
    <property type="match status" value="1"/>
</dbReference>
<accession>A0A0L7SWJ7</accession>
<dbReference type="EMBL" id="JRXF01000066">
    <property type="protein sequence ID" value="KOC87497.1"/>
    <property type="molecule type" value="Genomic_DNA"/>
</dbReference>
<dbReference type="InterPro" id="IPR036388">
    <property type="entry name" value="WH-like_DNA-bd_sf"/>
</dbReference>
<dbReference type="AlphaFoldDB" id="A0A0L7SWJ7"/>
<evidence type="ECO:0000313" key="2">
    <source>
        <dbReference type="EMBL" id="KOC87497.1"/>
    </source>
</evidence>
<dbReference type="Proteomes" id="UP000037088">
    <property type="component" value="Unassembled WGS sequence"/>
</dbReference>
<dbReference type="EMBL" id="JRXE01000039">
    <property type="protein sequence ID" value="KOC87493.1"/>
    <property type="molecule type" value="Genomic_DNA"/>
</dbReference>
<organism evidence="1 4">
    <name type="scientific">Winslowiella iniecta</name>
    <dbReference type="NCBI Taxonomy" id="1560201"/>
    <lineage>
        <taxon>Bacteria</taxon>
        <taxon>Pseudomonadati</taxon>
        <taxon>Pseudomonadota</taxon>
        <taxon>Gammaproteobacteria</taxon>
        <taxon>Enterobacterales</taxon>
        <taxon>Erwiniaceae</taxon>
        <taxon>Winslowiella</taxon>
    </lineage>
</organism>
<protein>
    <submittedName>
        <fullName evidence="1">Uncharacterized protein</fullName>
    </submittedName>
</protein>
<keyword evidence="4" id="KW-1185">Reference proteome</keyword>
<sequence>MSRGKKRNILLEELYNALLKRCKKLSPPAYEEWISTRVLAEDCEMGIYQTRSILLKLVEQQRVVVTPTPIANSLRWYAVIKDGTTESAGK</sequence>
<dbReference type="PATRIC" id="fig|1560201.3.peg.4333"/>